<evidence type="ECO:0000256" key="1">
    <source>
        <dbReference type="SAM" id="MobiDB-lite"/>
    </source>
</evidence>
<feature type="compositionally biased region" description="Basic residues" evidence="1">
    <location>
        <begin position="88"/>
        <end position="99"/>
    </location>
</feature>
<dbReference type="AlphaFoldDB" id="A0A9D3YG40"/>
<reference evidence="2" key="1">
    <citation type="journal article" date="2019" name="bioRxiv">
        <title>The Genome of the Zebra Mussel, Dreissena polymorpha: A Resource for Invasive Species Research.</title>
        <authorList>
            <person name="McCartney M.A."/>
            <person name="Auch B."/>
            <person name="Kono T."/>
            <person name="Mallez S."/>
            <person name="Zhang Y."/>
            <person name="Obille A."/>
            <person name="Becker A."/>
            <person name="Abrahante J.E."/>
            <person name="Garbe J."/>
            <person name="Badalamenti J.P."/>
            <person name="Herman A."/>
            <person name="Mangelson H."/>
            <person name="Liachko I."/>
            <person name="Sullivan S."/>
            <person name="Sone E.D."/>
            <person name="Koren S."/>
            <person name="Silverstein K.A.T."/>
            <person name="Beckman K.B."/>
            <person name="Gohl D.M."/>
        </authorList>
    </citation>
    <scope>NUCLEOTIDE SEQUENCE</scope>
    <source>
        <strain evidence="2">Duluth1</strain>
        <tissue evidence="2">Whole animal</tissue>
    </source>
</reference>
<name>A0A9D3YG40_DREPO</name>
<feature type="region of interest" description="Disordered" evidence="1">
    <location>
        <begin position="23"/>
        <end position="103"/>
    </location>
</feature>
<evidence type="ECO:0000313" key="2">
    <source>
        <dbReference type="EMBL" id="KAH3699882.1"/>
    </source>
</evidence>
<proteinExistence type="predicted"/>
<comment type="caution">
    <text evidence="2">The sequence shown here is derived from an EMBL/GenBank/DDBJ whole genome shotgun (WGS) entry which is preliminary data.</text>
</comment>
<keyword evidence="3" id="KW-1185">Reference proteome</keyword>
<dbReference type="Proteomes" id="UP000828390">
    <property type="component" value="Unassembled WGS sequence"/>
</dbReference>
<gene>
    <name evidence="2" type="ORF">DPMN_074844</name>
</gene>
<accession>A0A9D3YG40</accession>
<dbReference type="EMBL" id="JAIWYP010000015">
    <property type="protein sequence ID" value="KAH3699882.1"/>
    <property type="molecule type" value="Genomic_DNA"/>
</dbReference>
<organism evidence="2 3">
    <name type="scientific">Dreissena polymorpha</name>
    <name type="common">Zebra mussel</name>
    <name type="synonym">Mytilus polymorpha</name>
    <dbReference type="NCBI Taxonomy" id="45954"/>
    <lineage>
        <taxon>Eukaryota</taxon>
        <taxon>Metazoa</taxon>
        <taxon>Spiralia</taxon>
        <taxon>Lophotrochozoa</taxon>
        <taxon>Mollusca</taxon>
        <taxon>Bivalvia</taxon>
        <taxon>Autobranchia</taxon>
        <taxon>Heteroconchia</taxon>
        <taxon>Euheterodonta</taxon>
        <taxon>Imparidentia</taxon>
        <taxon>Neoheterodontei</taxon>
        <taxon>Myida</taxon>
        <taxon>Dreissenoidea</taxon>
        <taxon>Dreissenidae</taxon>
        <taxon>Dreissena</taxon>
    </lineage>
</organism>
<protein>
    <submittedName>
        <fullName evidence="2">Uncharacterized protein</fullName>
    </submittedName>
</protein>
<reference evidence="2" key="2">
    <citation type="submission" date="2020-11" db="EMBL/GenBank/DDBJ databases">
        <authorList>
            <person name="McCartney M.A."/>
            <person name="Auch B."/>
            <person name="Kono T."/>
            <person name="Mallez S."/>
            <person name="Becker A."/>
            <person name="Gohl D.M."/>
            <person name="Silverstein K.A.T."/>
            <person name="Koren S."/>
            <person name="Bechman K.B."/>
            <person name="Herman A."/>
            <person name="Abrahante J.E."/>
            <person name="Garbe J."/>
        </authorList>
    </citation>
    <scope>NUCLEOTIDE SEQUENCE</scope>
    <source>
        <strain evidence="2">Duluth1</strain>
        <tissue evidence="2">Whole animal</tissue>
    </source>
</reference>
<evidence type="ECO:0000313" key="3">
    <source>
        <dbReference type="Proteomes" id="UP000828390"/>
    </source>
</evidence>
<sequence>MLEYQNEPTDIDEAMFHVVNFIQSRGNPRSNGEKNHRNKKWTRRTTECMVADIEDEETSETANRVPSRITREDTPQKNIESSGNHEGKCHRRNAKHHGGGNHVNFLKNYRQILMN</sequence>